<dbReference type="OrthoDB" id="164800at2"/>
<dbReference type="KEGG" id="sseo:D0Z67_00825"/>
<evidence type="ECO:0000313" key="2">
    <source>
        <dbReference type="EMBL" id="QBJ89009.1"/>
    </source>
</evidence>
<dbReference type="InterPro" id="IPR000182">
    <property type="entry name" value="GNAT_dom"/>
</dbReference>
<dbReference type="EMBL" id="CP032229">
    <property type="protein sequence ID" value="QBJ89009.1"/>
    <property type="molecule type" value="Genomic_DNA"/>
</dbReference>
<dbReference type="Proteomes" id="UP000292547">
    <property type="component" value="Chromosome"/>
</dbReference>
<dbReference type="SUPFAM" id="SSF55729">
    <property type="entry name" value="Acyl-CoA N-acyltransferases (Nat)"/>
    <property type="match status" value="1"/>
</dbReference>
<organism evidence="2 3">
    <name type="scientific">Streptomyces seoulensis</name>
    <dbReference type="NCBI Taxonomy" id="73044"/>
    <lineage>
        <taxon>Bacteria</taxon>
        <taxon>Bacillati</taxon>
        <taxon>Actinomycetota</taxon>
        <taxon>Actinomycetes</taxon>
        <taxon>Kitasatosporales</taxon>
        <taxon>Streptomycetaceae</taxon>
        <taxon>Streptomyces</taxon>
    </lineage>
</organism>
<gene>
    <name evidence="2" type="ORF">D0Z67_00825</name>
</gene>
<dbReference type="CDD" id="cd04301">
    <property type="entry name" value="NAT_SF"/>
    <property type="match status" value="1"/>
</dbReference>
<dbReference type="Gene3D" id="3.40.630.30">
    <property type="match status" value="1"/>
</dbReference>
<keyword evidence="3" id="KW-1185">Reference proteome</keyword>
<name>A0A4P6TP24_STRSO</name>
<keyword evidence="2" id="KW-0808">Transferase</keyword>
<evidence type="ECO:0000259" key="1">
    <source>
        <dbReference type="PROSITE" id="PS51186"/>
    </source>
</evidence>
<dbReference type="PROSITE" id="PS51186">
    <property type="entry name" value="GNAT"/>
    <property type="match status" value="1"/>
</dbReference>
<dbReference type="GeneID" id="300097479"/>
<sequence length="258" mass="27553">MDHAAVLARYDLDMRQGARPDAPGARIERAGAVVRQVAGERGWNGVVWSGLDAAGADRAIEEQIAYFTGLGRDFEWKLYGHDGPEDLGERLSAAGFRAEEPETLMVGEIARLALEERLPDGVRLVRAADAAGVGLVVAVHERVFGTDGTALRDHLLARLAAGPGTVLAVVALAGEEPVASARLELVPGGDFAGLWGGGTVEEWRGRGLYRALVAHRTRVAAAHGCRHVQVDASAMSRPVLERLGLHALTTTTPYLYKR</sequence>
<protein>
    <submittedName>
        <fullName evidence="2">N-acetyltransferase</fullName>
    </submittedName>
</protein>
<dbReference type="STRING" id="73044.GCA_000725795_02326"/>
<proteinExistence type="predicted"/>
<dbReference type="AlphaFoldDB" id="A0A4P6TP24"/>
<dbReference type="RefSeq" id="WP_031180621.1">
    <property type="nucleotide sequence ID" value="NZ_CP032229.1"/>
</dbReference>
<dbReference type="GO" id="GO:0016747">
    <property type="term" value="F:acyltransferase activity, transferring groups other than amino-acyl groups"/>
    <property type="evidence" value="ECO:0007669"/>
    <property type="project" value="InterPro"/>
</dbReference>
<accession>A0A4P6TP24</accession>
<dbReference type="InterPro" id="IPR016181">
    <property type="entry name" value="Acyl_CoA_acyltransferase"/>
</dbReference>
<dbReference type="Pfam" id="PF00583">
    <property type="entry name" value="Acetyltransf_1"/>
    <property type="match status" value="1"/>
</dbReference>
<feature type="domain" description="N-acetyltransferase" evidence="1">
    <location>
        <begin position="123"/>
        <end position="258"/>
    </location>
</feature>
<reference evidence="2 3" key="1">
    <citation type="submission" date="2018-08" db="EMBL/GenBank/DDBJ databases">
        <title>The complete genome sequence of Streptomyces seoulensis, a pioneer strain for nickel superoxide dismutase discovery.</title>
        <authorList>
            <person name="Shin J."/>
            <person name="Lee J.-S."/>
            <person name="Lee E.-J."/>
            <person name="Youn H.-D."/>
        </authorList>
    </citation>
    <scope>NUCLEOTIDE SEQUENCE [LARGE SCALE GENOMIC DNA]</scope>
    <source>
        <strain evidence="2 3">KCTC 9819</strain>
    </source>
</reference>
<evidence type="ECO:0000313" key="3">
    <source>
        <dbReference type="Proteomes" id="UP000292547"/>
    </source>
</evidence>